<name>A0A4C1TT65_EUMVA</name>
<gene>
    <name evidence="2" type="ORF">EVAR_101370_1</name>
</gene>
<feature type="region of interest" description="Disordered" evidence="1">
    <location>
        <begin position="1"/>
        <end position="24"/>
    </location>
</feature>
<dbReference type="AlphaFoldDB" id="A0A4C1TT65"/>
<proteinExistence type="predicted"/>
<reference evidence="2 3" key="1">
    <citation type="journal article" date="2019" name="Commun. Biol.">
        <title>The bagworm genome reveals a unique fibroin gene that provides high tensile strength.</title>
        <authorList>
            <person name="Kono N."/>
            <person name="Nakamura H."/>
            <person name="Ohtoshi R."/>
            <person name="Tomita M."/>
            <person name="Numata K."/>
            <person name="Arakawa K."/>
        </authorList>
    </citation>
    <scope>NUCLEOTIDE SEQUENCE [LARGE SCALE GENOMIC DNA]</scope>
</reference>
<keyword evidence="3" id="KW-1185">Reference proteome</keyword>
<accession>A0A4C1TT65</accession>
<dbReference type="EMBL" id="BGZK01006230">
    <property type="protein sequence ID" value="GBP17179.1"/>
    <property type="molecule type" value="Genomic_DNA"/>
</dbReference>
<evidence type="ECO:0000256" key="1">
    <source>
        <dbReference type="SAM" id="MobiDB-lite"/>
    </source>
</evidence>
<evidence type="ECO:0000313" key="2">
    <source>
        <dbReference type="EMBL" id="GBP17179.1"/>
    </source>
</evidence>
<evidence type="ECO:0000313" key="3">
    <source>
        <dbReference type="Proteomes" id="UP000299102"/>
    </source>
</evidence>
<feature type="non-terminal residue" evidence="2">
    <location>
        <position position="67"/>
    </location>
</feature>
<organism evidence="2 3">
    <name type="scientific">Eumeta variegata</name>
    <name type="common">Bagworm moth</name>
    <name type="synonym">Eumeta japonica</name>
    <dbReference type="NCBI Taxonomy" id="151549"/>
    <lineage>
        <taxon>Eukaryota</taxon>
        <taxon>Metazoa</taxon>
        <taxon>Ecdysozoa</taxon>
        <taxon>Arthropoda</taxon>
        <taxon>Hexapoda</taxon>
        <taxon>Insecta</taxon>
        <taxon>Pterygota</taxon>
        <taxon>Neoptera</taxon>
        <taxon>Endopterygota</taxon>
        <taxon>Lepidoptera</taxon>
        <taxon>Glossata</taxon>
        <taxon>Ditrysia</taxon>
        <taxon>Tineoidea</taxon>
        <taxon>Psychidae</taxon>
        <taxon>Oiketicinae</taxon>
        <taxon>Eumeta</taxon>
    </lineage>
</organism>
<dbReference type="Proteomes" id="UP000299102">
    <property type="component" value="Unassembled WGS sequence"/>
</dbReference>
<comment type="caution">
    <text evidence="2">The sequence shown here is derived from an EMBL/GenBank/DDBJ whole genome shotgun (WGS) entry which is preliminary data.</text>
</comment>
<protein>
    <submittedName>
        <fullName evidence="2">Uncharacterized protein</fullName>
    </submittedName>
</protein>
<sequence length="67" mass="7099">MSVAHVVDPDDSVGPVDLTEHPEPVDRQDLAAADAYTGYVEKVTVPGFEMAVPLGSELAAVAWDYSP</sequence>